<dbReference type="Proteomes" id="UP001163798">
    <property type="component" value="Unassembled WGS sequence"/>
</dbReference>
<accession>A0AA38NH66</accession>
<evidence type="ECO:0000313" key="2">
    <source>
        <dbReference type="Proteomes" id="UP001163798"/>
    </source>
</evidence>
<gene>
    <name evidence="1" type="ORF">GGU10DRAFT_337745</name>
</gene>
<dbReference type="AlphaFoldDB" id="A0AA38NH66"/>
<comment type="caution">
    <text evidence="1">The sequence shown here is derived from an EMBL/GenBank/DDBJ whole genome shotgun (WGS) entry which is preliminary data.</text>
</comment>
<dbReference type="EMBL" id="MU794252">
    <property type="protein sequence ID" value="KAJ3779762.1"/>
    <property type="molecule type" value="Genomic_DNA"/>
</dbReference>
<organism evidence="1 2">
    <name type="scientific">Lentinula aff. detonsa</name>
    <dbReference type="NCBI Taxonomy" id="2804958"/>
    <lineage>
        <taxon>Eukaryota</taxon>
        <taxon>Fungi</taxon>
        <taxon>Dikarya</taxon>
        <taxon>Basidiomycota</taxon>
        <taxon>Agaricomycotina</taxon>
        <taxon>Agaricomycetes</taxon>
        <taxon>Agaricomycetidae</taxon>
        <taxon>Agaricales</taxon>
        <taxon>Marasmiineae</taxon>
        <taxon>Omphalotaceae</taxon>
        <taxon>Lentinula</taxon>
    </lineage>
</organism>
<keyword evidence="2" id="KW-1185">Reference proteome</keyword>
<sequence length="296" mass="33456">MVTTFPRDLCLRWVFQDPITGDAKVLYGRDTELRWSEVIAGARSAIVPARYVTRIAPDATLRGPITREWFLDMVSQFSVSKEGKLQRDGLDVAQIWEDFEWMATAMLPTVKDVNLSLYTPERLVKDVREAFHMWHLDSMNLDQLPRPSIPSSVHTSFMTLGLVLLFVLVDGSRRENVTNFIVNIITSTTIRIFWAMLGPNGWLSRPSDAAVVRTVRAALSNRGSWNCPGGIPPIWVIACGPRGNHPHYTIRLFYPHSPLAAFTIHQQQSQHQFFASGSQSLTFAAYNPLFIAQIDL</sequence>
<evidence type="ECO:0000313" key="1">
    <source>
        <dbReference type="EMBL" id="KAJ3779762.1"/>
    </source>
</evidence>
<proteinExistence type="predicted"/>
<name>A0AA38NH66_9AGAR</name>
<reference evidence="1" key="1">
    <citation type="submission" date="2022-08" db="EMBL/GenBank/DDBJ databases">
        <authorList>
            <consortium name="DOE Joint Genome Institute"/>
            <person name="Min B."/>
            <person name="Riley R."/>
            <person name="Sierra-Patev S."/>
            <person name="Naranjo-Ortiz M."/>
            <person name="Looney B."/>
            <person name="Konkel Z."/>
            <person name="Slot J.C."/>
            <person name="Sakamoto Y."/>
            <person name="Steenwyk J.L."/>
            <person name="Rokas A."/>
            <person name="Carro J."/>
            <person name="Camarero S."/>
            <person name="Ferreira P."/>
            <person name="Molpeceres G."/>
            <person name="Ruiz-Duenas F.J."/>
            <person name="Serrano A."/>
            <person name="Henrissat B."/>
            <person name="Drula E."/>
            <person name="Hughes K.W."/>
            <person name="Mata J.L."/>
            <person name="Ishikawa N.K."/>
            <person name="Vargas-Isla R."/>
            <person name="Ushijima S."/>
            <person name="Smith C.A."/>
            <person name="Ahrendt S."/>
            <person name="Andreopoulos W."/>
            <person name="He G."/>
            <person name="Labutti K."/>
            <person name="Lipzen A."/>
            <person name="Ng V."/>
            <person name="Sandor L."/>
            <person name="Barry K."/>
            <person name="Martinez A.T."/>
            <person name="Xiao Y."/>
            <person name="Gibbons J.G."/>
            <person name="Terashima K."/>
            <person name="Hibbett D.S."/>
            <person name="Grigoriev I.V."/>
        </authorList>
    </citation>
    <scope>NUCLEOTIDE SEQUENCE</scope>
    <source>
        <strain evidence="1">TFB10291</strain>
    </source>
</reference>
<protein>
    <submittedName>
        <fullName evidence="1">Uncharacterized protein</fullName>
    </submittedName>
</protein>